<dbReference type="PIRSF" id="PIRSF003113">
    <property type="entry name" value="BolA"/>
    <property type="match status" value="1"/>
</dbReference>
<accession>A0A317DVQ6</accession>
<reference evidence="2 3" key="1">
    <citation type="submission" date="2018-05" db="EMBL/GenBank/DDBJ databases">
        <title>Zavarzinia sp. HR-AS.</title>
        <authorList>
            <person name="Lee Y."/>
            <person name="Jeon C.O."/>
        </authorList>
    </citation>
    <scope>NUCLEOTIDE SEQUENCE [LARGE SCALE GENOMIC DNA]</scope>
    <source>
        <strain evidence="2 3">HR-AS</strain>
    </source>
</reference>
<organism evidence="2 3">
    <name type="scientific">Zavarzinia aquatilis</name>
    <dbReference type="NCBI Taxonomy" id="2211142"/>
    <lineage>
        <taxon>Bacteria</taxon>
        <taxon>Pseudomonadati</taxon>
        <taxon>Pseudomonadota</taxon>
        <taxon>Alphaproteobacteria</taxon>
        <taxon>Rhodospirillales</taxon>
        <taxon>Zavarziniaceae</taxon>
        <taxon>Zavarzinia</taxon>
    </lineage>
</organism>
<dbReference type="OrthoDB" id="9811118at2"/>
<dbReference type="Proteomes" id="UP000245461">
    <property type="component" value="Unassembled WGS sequence"/>
</dbReference>
<dbReference type="AlphaFoldDB" id="A0A317DVQ6"/>
<dbReference type="SUPFAM" id="SSF82657">
    <property type="entry name" value="BolA-like"/>
    <property type="match status" value="1"/>
</dbReference>
<protein>
    <submittedName>
        <fullName evidence="2">BolA family transcriptional regulator</fullName>
    </submittedName>
</protein>
<evidence type="ECO:0000256" key="1">
    <source>
        <dbReference type="RuleBase" id="RU003860"/>
    </source>
</evidence>
<sequence length="88" mass="9365">MRMADRIRARLESALDGAEVTVIDDSARHAGHAGANEAGESHFNVRVRAPAFAGQGRVARHRLVNGLLADEFGKGLHALQLTLLAPGE</sequence>
<dbReference type="Pfam" id="PF01722">
    <property type="entry name" value="BolA"/>
    <property type="match status" value="1"/>
</dbReference>
<gene>
    <name evidence="2" type="ORF">DKG74_18520</name>
</gene>
<dbReference type="InterPro" id="IPR036065">
    <property type="entry name" value="BolA-like_sf"/>
</dbReference>
<dbReference type="EMBL" id="QGLE01000013">
    <property type="protein sequence ID" value="PWR18621.1"/>
    <property type="molecule type" value="Genomic_DNA"/>
</dbReference>
<dbReference type="GO" id="GO:0016226">
    <property type="term" value="P:iron-sulfur cluster assembly"/>
    <property type="evidence" value="ECO:0007669"/>
    <property type="project" value="TreeGrafter"/>
</dbReference>
<comment type="similarity">
    <text evidence="1">Belongs to the BolA/IbaG family.</text>
</comment>
<evidence type="ECO:0000313" key="2">
    <source>
        <dbReference type="EMBL" id="PWR18621.1"/>
    </source>
</evidence>
<comment type="caution">
    <text evidence="2">The sequence shown here is derived from an EMBL/GenBank/DDBJ whole genome shotgun (WGS) entry which is preliminary data.</text>
</comment>
<dbReference type="Gene3D" id="3.30.300.90">
    <property type="entry name" value="BolA-like"/>
    <property type="match status" value="1"/>
</dbReference>
<evidence type="ECO:0000313" key="3">
    <source>
        <dbReference type="Proteomes" id="UP000245461"/>
    </source>
</evidence>
<keyword evidence="3" id="KW-1185">Reference proteome</keyword>
<dbReference type="InterPro" id="IPR002634">
    <property type="entry name" value="BolA"/>
</dbReference>
<dbReference type="PANTHER" id="PTHR46230:SF7">
    <property type="entry name" value="BOLA-LIKE PROTEIN 1"/>
    <property type="match status" value="1"/>
</dbReference>
<dbReference type="PANTHER" id="PTHR46230">
    <property type="match status" value="1"/>
</dbReference>
<name>A0A317DVQ6_9PROT</name>
<proteinExistence type="inferred from homology"/>